<feature type="compositionally biased region" description="Polar residues" evidence="3">
    <location>
        <begin position="700"/>
        <end position="709"/>
    </location>
</feature>
<feature type="compositionally biased region" description="Low complexity" evidence="3">
    <location>
        <begin position="438"/>
        <end position="447"/>
    </location>
</feature>
<dbReference type="SUPFAM" id="SSF53474">
    <property type="entry name" value="alpha/beta-Hydrolases"/>
    <property type="match status" value="1"/>
</dbReference>
<protein>
    <submittedName>
        <fullName evidence="5">Alpha/Beta hydrolase protein</fullName>
    </submittedName>
</protein>
<dbReference type="GO" id="GO:0004301">
    <property type="term" value="F:epoxide hydrolase activity"/>
    <property type="evidence" value="ECO:0007669"/>
    <property type="project" value="TreeGrafter"/>
</dbReference>
<reference evidence="5" key="1">
    <citation type="journal article" date="2023" name="Mol. Phylogenet. Evol.">
        <title>Genome-scale phylogeny and comparative genomics of the fungal order Sordariales.</title>
        <authorList>
            <person name="Hensen N."/>
            <person name="Bonometti L."/>
            <person name="Westerberg I."/>
            <person name="Brannstrom I.O."/>
            <person name="Guillou S."/>
            <person name="Cros-Aarteil S."/>
            <person name="Calhoun S."/>
            <person name="Haridas S."/>
            <person name="Kuo A."/>
            <person name="Mondo S."/>
            <person name="Pangilinan J."/>
            <person name="Riley R."/>
            <person name="LaButti K."/>
            <person name="Andreopoulos B."/>
            <person name="Lipzen A."/>
            <person name="Chen C."/>
            <person name="Yan M."/>
            <person name="Daum C."/>
            <person name="Ng V."/>
            <person name="Clum A."/>
            <person name="Steindorff A."/>
            <person name="Ohm R.A."/>
            <person name="Martin F."/>
            <person name="Silar P."/>
            <person name="Natvig D.O."/>
            <person name="Lalanne C."/>
            <person name="Gautier V."/>
            <person name="Ament-Velasquez S.L."/>
            <person name="Kruys A."/>
            <person name="Hutchinson M.I."/>
            <person name="Powell A.J."/>
            <person name="Barry K."/>
            <person name="Miller A.N."/>
            <person name="Grigoriev I.V."/>
            <person name="Debuchy R."/>
            <person name="Gladieux P."/>
            <person name="Hiltunen Thoren M."/>
            <person name="Johannesson H."/>
        </authorList>
    </citation>
    <scope>NUCLEOTIDE SEQUENCE</scope>
    <source>
        <strain evidence="5">CBS 958.72</strain>
    </source>
</reference>
<feature type="region of interest" description="Disordered" evidence="3">
    <location>
        <begin position="565"/>
        <end position="589"/>
    </location>
</feature>
<evidence type="ECO:0000313" key="5">
    <source>
        <dbReference type="EMBL" id="KAK3374037.1"/>
    </source>
</evidence>
<sequence length="759" mass="81292">MTDAVDASAGDEVKPYTIHVRTKHLNFTKQKLELTRFPHEGSEPKSTDWWEPKPQLEPLLDFWLERYSWRDQETALNKSLPQFRTSIALPSHETPLRVHFIHVRSAHSHAVPLLLIPPFPLTNLSLGHLVKPLTEPQDAARDQPFHVVIPSLPGLGFSDALPNNTAPVPTTADMLDTLMRRLEYPHYLATNSGPAYLSPAEIDWRLARYLATYYSSSCLGTHLISPPLTPPSLRYAPWEWAKWNIASFFRRPLFGYTEDDFAALSPGRQPTNSSSDDSSNIADSGLNQINLKDPNTLAYALCDSPVGMLSFVLKALQTQAGPSGAFTEEQIITLTNLAWLPGPENAMRFWAYCATHAEEQRVAEKTAWKPRVAITVFTGSEEGKGEGVVATVTPAGDTEKAADEGTTTQAATTLEAPAPAPIPVASVAEAITPAATTIPEPIPSSAEPEQKENSGPAPAKQKAQPRRGYAPPAWANAHYDVVHIQRAHGHYYHHSSGGGGSSSGLLLAFERPDVIFTGVRGLAQAVLARDARLRPPAAGAAGTADTHSEGGQPPVAPLEQVVVVGDSSDPPAPAGEPPAAAPTAAAAAATPTTTATAQVIPTATATPTPQVVVTRTATLTKKRPEPNRGSSGWSWRTSYHDPSAATTPGAAAVRGKGKEVDIAEEGKSSKGKEREHEAAAVEQQRPQLQPQETGTDKEQQGNSSSTLLQPPQIKTRDSLVDGESPDTLVGSSPSPPPLQSKEEKLSPSPLPLGLERKDA</sequence>
<accession>A0AAE0N7V9</accession>
<feature type="compositionally biased region" description="Polar residues" evidence="3">
    <location>
        <begin position="628"/>
        <end position="637"/>
    </location>
</feature>
<dbReference type="Gene3D" id="3.40.50.1820">
    <property type="entry name" value="alpha/beta hydrolase"/>
    <property type="match status" value="1"/>
</dbReference>
<evidence type="ECO:0000256" key="3">
    <source>
        <dbReference type="SAM" id="MobiDB-lite"/>
    </source>
</evidence>
<evidence type="ECO:0000313" key="6">
    <source>
        <dbReference type="Proteomes" id="UP001287356"/>
    </source>
</evidence>
<feature type="compositionally biased region" description="Pro residues" evidence="3">
    <location>
        <begin position="570"/>
        <end position="580"/>
    </location>
</feature>
<feature type="compositionally biased region" description="Polar residues" evidence="3">
    <location>
        <begin position="684"/>
        <end position="693"/>
    </location>
</feature>
<comment type="similarity">
    <text evidence="1">Belongs to the peptidase S33 family.</text>
</comment>
<keyword evidence="2 5" id="KW-0378">Hydrolase</keyword>
<dbReference type="InterPro" id="IPR029058">
    <property type="entry name" value="AB_hydrolase_fold"/>
</dbReference>
<feature type="compositionally biased region" description="Low complexity" evidence="3">
    <location>
        <begin position="608"/>
        <end position="618"/>
    </location>
</feature>
<dbReference type="PANTHER" id="PTHR21661:SF71">
    <property type="entry name" value="EPOXIDE HYDROLASE N-TERMINAL DOMAIN-CONTAINING PROTEIN"/>
    <property type="match status" value="1"/>
</dbReference>
<feature type="domain" description="Epoxide hydrolase N-terminal" evidence="4">
    <location>
        <begin position="13"/>
        <end position="124"/>
    </location>
</feature>
<dbReference type="EMBL" id="JAULSN010000004">
    <property type="protein sequence ID" value="KAK3374037.1"/>
    <property type="molecule type" value="Genomic_DNA"/>
</dbReference>
<reference evidence="5" key="2">
    <citation type="submission" date="2023-06" db="EMBL/GenBank/DDBJ databases">
        <authorList>
            <consortium name="Lawrence Berkeley National Laboratory"/>
            <person name="Haridas S."/>
            <person name="Hensen N."/>
            <person name="Bonometti L."/>
            <person name="Westerberg I."/>
            <person name="Brannstrom I.O."/>
            <person name="Guillou S."/>
            <person name="Cros-Aarteil S."/>
            <person name="Calhoun S."/>
            <person name="Kuo A."/>
            <person name="Mondo S."/>
            <person name="Pangilinan J."/>
            <person name="Riley R."/>
            <person name="Labutti K."/>
            <person name="Andreopoulos B."/>
            <person name="Lipzen A."/>
            <person name="Chen C."/>
            <person name="Yanf M."/>
            <person name="Daum C."/>
            <person name="Ng V."/>
            <person name="Clum A."/>
            <person name="Steindorff A."/>
            <person name="Ohm R."/>
            <person name="Martin F."/>
            <person name="Silar P."/>
            <person name="Natvig D."/>
            <person name="Lalanne C."/>
            <person name="Gautier V."/>
            <person name="Ament-Velasquez S.L."/>
            <person name="Kruys A."/>
            <person name="Hutchinson M.I."/>
            <person name="Powell A.J."/>
            <person name="Barry K."/>
            <person name="Miller A.N."/>
            <person name="Grigoriev I.V."/>
            <person name="Debuchy R."/>
            <person name="Gladieux P."/>
            <person name="Thoren M.H."/>
            <person name="Johannesson H."/>
        </authorList>
    </citation>
    <scope>NUCLEOTIDE SEQUENCE</scope>
    <source>
        <strain evidence="5">CBS 958.72</strain>
    </source>
</reference>
<organism evidence="5 6">
    <name type="scientific">Lasiosphaeria ovina</name>
    <dbReference type="NCBI Taxonomy" id="92902"/>
    <lineage>
        <taxon>Eukaryota</taxon>
        <taxon>Fungi</taxon>
        <taxon>Dikarya</taxon>
        <taxon>Ascomycota</taxon>
        <taxon>Pezizomycotina</taxon>
        <taxon>Sordariomycetes</taxon>
        <taxon>Sordariomycetidae</taxon>
        <taxon>Sordariales</taxon>
        <taxon>Lasiosphaeriaceae</taxon>
        <taxon>Lasiosphaeria</taxon>
    </lineage>
</organism>
<evidence type="ECO:0000256" key="2">
    <source>
        <dbReference type="ARBA" id="ARBA00022801"/>
    </source>
</evidence>
<dbReference type="Proteomes" id="UP001287356">
    <property type="component" value="Unassembled WGS sequence"/>
</dbReference>
<feature type="region of interest" description="Disordered" evidence="3">
    <location>
        <begin position="608"/>
        <end position="759"/>
    </location>
</feature>
<gene>
    <name evidence="5" type="ORF">B0T24DRAFT_285526</name>
</gene>
<comment type="caution">
    <text evidence="5">The sequence shown here is derived from an EMBL/GenBank/DDBJ whole genome shotgun (WGS) entry which is preliminary data.</text>
</comment>
<name>A0AAE0N7V9_9PEZI</name>
<dbReference type="InterPro" id="IPR010497">
    <property type="entry name" value="Epoxide_hydro_N"/>
</dbReference>
<proteinExistence type="inferred from homology"/>
<feature type="region of interest" description="Disordered" evidence="3">
    <location>
        <begin position="438"/>
        <end position="471"/>
    </location>
</feature>
<dbReference type="AlphaFoldDB" id="A0AAE0N7V9"/>
<feature type="compositionally biased region" description="Basic and acidic residues" evidence="3">
    <location>
        <begin position="656"/>
        <end position="679"/>
    </location>
</feature>
<dbReference type="GO" id="GO:0097176">
    <property type="term" value="P:epoxide metabolic process"/>
    <property type="evidence" value="ECO:0007669"/>
    <property type="project" value="TreeGrafter"/>
</dbReference>
<dbReference type="Pfam" id="PF06441">
    <property type="entry name" value="EHN"/>
    <property type="match status" value="1"/>
</dbReference>
<dbReference type="PANTHER" id="PTHR21661">
    <property type="entry name" value="EPOXIDE HYDROLASE 1-RELATED"/>
    <property type="match status" value="1"/>
</dbReference>
<keyword evidence="6" id="KW-1185">Reference proteome</keyword>
<evidence type="ECO:0000256" key="1">
    <source>
        <dbReference type="ARBA" id="ARBA00010088"/>
    </source>
</evidence>
<evidence type="ECO:0000259" key="4">
    <source>
        <dbReference type="Pfam" id="PF06441"/>
    </source>
</evidence>